<keyword evidence="1" id="KW-1133">Transmembrane helix</keyword>
<evidence type="ECO:0000256" key="1">
    <source>
        <dbReference type="SAM" id="Phobius"/>
    </source>
</evidence>
<accession>A0ABD4XA20</accession>
<reference evidence="2 3" key="1">
    <citation type="submission" date="2023-02" db="EMBL/GenBank/DDBJ databases">
        <title>Population genomics of bacteria associated with diatom.</title>
        <authorList>
            <person name="Xie J."/>
            <person name="Wang H."/>
        </authorList>
    </citation>
    <scope>NUCLEOTIDE SEQUENCE [LARGE SCALE GENOMIC DNA]</scope>
    <source>
        <strain evidence="2 3">PT47_8</strain>
    </source>
</reference>
<feature type="transmembrane region" description="Helical" evidence="1">
    <location>
        <begin position="127"/>
        <end position="147"/>
    </location>
</feature>
<keyword evidence="1" id="KW-0812">Transmembrane</keyword>
<dbReference type="EMBL" id="JARCJK010000004">
    <property type="protein sequence ID" value="MDE4165935.1"/>
    <property type="molecule type" value="Genomic_DNA"/>
</dbReference>
<feature type="transmembrane region" description="Helical" evidence="1">
    <location>
        <begin position="6"/>
        <end position="28"/>
    </location>
</feature>
<comment type="caution">
    <text evidence="2">The sequence shown here is derived from an EMBL/GenBank/DDBJ whole genome shotgun (WGS) entry which is preliminary data.</text>
</comment>
<sequence>MTEVILALPAILGLLILGVLIIALWWGWPIIAYVRARRRKSALPLSASFMLQFSLLSALWGALQLGAFGAFLGLLFPPYWLFSASFHLETARELNLPLGATTLTWLATGGVSAVLLVIGVKTKALDLAHVALVAPISMATLVSLWLMNSEVQTRIAKRATELGATCLETRSLWSSVRTAIYSPWAPRHAIAIVDGGFMAWSYRRNDFYPIDPGYRPKSKTDCPVPR</sequence>
<gene>
    <name evidence="2" type="ORF">PXK24_09545</name>
</gene>
<dbReference type="Proteomes" id="UP001218364">
    <property type="component" value="Unassembled WGS sequence"/>
</dbReference>
<evidence type="ECO:0000313" key="2">
    <source>
        <dbReference type="EMBL" id="MDE4165935.1"/>
    </source>
</evidence>
<protein>
    <submittedName>
        <fullName evidence="2">Uncharacterized protein</fullName>
    </submittedName>
</protein>
<keyword evidence="1" id="KW-0472">Membrane</keyword>
<proteinExistence type="predicted"/>
<dbReference type="AlphaFoldDB" id="A0ABD4XA20"/>
<feature type="transmembrane region" description="Helical" evidence="1">
    <location>
        <begin position="96"/>
        <end position="120"/>
    </location>
</feature>
<name>A0ABD4XA20_9RHOB</name>
<dbReference type="RefSeq" id="WP_065272322.1">
    <property type="nucleotide sequence ID" value="NZ_CP015124.1"/>
</dbReference>
<evidence type="ECO:0000313" key="3">
    <source>
        <dbReference type="Proteomes" id="UP001218364"/>
    </source>
</evidence>
<organism evidence="2 3">
    <name type="scientific">Phaeobacter gallaeciensis</name>
    <dbReference type="NCBI Taxonomy" id="60890"/>
    <lineage>
        <taxon>Bacteria</taxon>
        <taxon>Pseudomonadati</taxon>
        <taxon>Pseudomonadota</taxon>
        <taxon>Alphaproteobacteria</taxon>
        <taxon>Rhodobacterales</taxon>
        <taxon>Roseobacteraceae</taxon>
        <taxon>Phaeobacter</taxon>
    </lineage>
</organism>
<feature type="transmembrane region" description="Helical" evidence="1">
    <location>
        <begin position="49"/>
        <end position="76"/>
    </location>
</feature>